<proteinExistence type="predicted"/>
<dbReference type="EMBL" id="JAKKPZ010000157">
    <property type="protein sequence ID" value="KAI1700071.1"/>
    <property type="molecule type" value="Genomic_DNA"/>
</dbReference>
<evidence type="ECO:0000313" key="3">
    <source>
        <dbReference type="Proteomes" id="UP001201812"/>
    </source>
</evidence>
<organism evidence="2 3">
    <name type="scientific">Ditylenchus destructor</name>
    <dbReference type="NCBI Taxonomy" id="166010"/>
    <lineage>
        <taxon>Eukaryota</taxon>
        <taxon>Metazoa</taxon>
        <taxon>Ecdysozoa</taxon>
        <taxon>Nematoda</taxon>
        <taxon>Chromadorea</taxon>
        <taxon>Rhabditida</taxon>
        <taxon>Tylenchina</taxon>
        <taxon>Tylenchomorpha</taxon>
        <taxon>Sphaerularioidea</taxon>
        <taxon>Anguinidae</taxon>
        <taxon>Anguininae</taxon>
        <taxon>Ditylenchus</taxon>
    </lineage>
</organism>
<evidence type="ECO:0000313" key="2">
    <source>
        <dbReference type="EMBL" id="KAI1700071.1"/>
    </source>
</evidence>
<keyword evidence="3" id="KW-1185">Reference proteome</keyword>
<dbReference type="Proteomes" id="UP001201812">
    <property type="component" value="Unassembled WGS sequence"/>
</dbReference>
<feature type="region of interest" description="Disordered" evidence="1">
    <location>
        <begin position="1"/>
        <end position="49"/>
    </location>
</feature>
<comment type="caution">
    <text evidence="2">The sequence shown here is derived from an EMBL/GenBank/DDBJ whole genome shotgun (WGS) entry which is preliminary data.</text>
</comment>
<reference evidence="2" key="1">
    <citation type="submission" date="2022-01" db="EMBL/GenBank/DDBJ databases">
        <title>Genome Sequence Resource for Two Populations of Ditylenchus destructor, the Migratory Endoparasitic Phytonematode.</title>
        <authorList>
            <person name="Zhang H."/>
            <person name="Lin R."/>
            <person name="Xie B."/>
        </authorList>
    </citation>
    <scope>NUCLEOTIDE SEQUENCE</scope>
    <source>
        <strain evidence="2">BazhouSP</strain>
    </source>
</reference>
<protein>
    <submittedName>
        <fullName evidence="2">Uncharacterized protein</fullName>
    </submittedName>
</protein>
<gene>
    <name evidence="2" type="ORF">DdX_16938</name>
</gene>
<evidence type="ECO:0000256" key="1">
    <source>
        <dbReference type="SAM" id="MobiDB-lite"/>
    </source>
</evidence>
<name>A0AAD4QZG5_9BILA</name>
<sequence>MEVDTIMNDIDAQHAETPSKCDNNQKANPAVPRKDTEIASGYKNKQNEKVYRNTSTKMFGGTERLLACSS</sequence>
<accession>A0AAD4QZG5</accession>
<dbReference type="AlphaFoldDB" id="A0AAD4QZG5"/>